<dbReference type="InParanoid" id="A0A340XZQ1"/>
<reference evidence="3" key="1">
    <citation type="submission" date="2025-08" db="UniProtKB">
        <authorList>
            <consortium name="RefSeq"/>
        </authorList>
    </citation>
    <scope>IDENTIFICATION</scope>
</reference>
<evidence type="ECO:0000256" key="1">
    <source>
        <dbReference type="SAM" id="MobiDB-lite"/>
    </source>
</evidence>
<sequence length="449" mass="46648">MGLPAPGGVVSTVHLLRDCGCEVNQPIKQQFRNPAWQALSKSLEDTGLCVALGVLPAGPPPLALRAPAGRASAQRLRLFKEQLQLPGCLWGISEEGFPASQCGVNRVFCEPCPPSYVPPLEPLSTASSCVCQFMSVLVSVRPEVPPYPKCASSPEGPCQSLNPGLVPTGPAAQPSFRRRSSLARSLSTQKEARPSGTLRPSRQQASAGPQVHSAPSSPPSSPLSSPSSPPSSPAPPSSSPSSPLSSSFPPSPPSSPSPAPLSPSTSPPPSSPSPSPSPLSQSAQNPETKYHRPAPTIPNITSTIKTTTTTITTSSSLPHLQRQHPCHHATFIPACLHPGCSEQNTTNGGGGTAINITITTFTIHTTTLTHLPSGWRCTSLMKTSQEQKPRVSLPPTSIPPETSGYGGPELPPKGSAFRPGCLNSIYNLRVQPLLGQAQARGNPGGGCLS</sequence>
<feature type="region of interest" description="Disordered" evidence="1">
    <location>
        <begin position="161"/>
        <end position="303"/>
    </location>
</feature>
<feature type="compositionally biased region" description="Polar residues" evidence="1">
    <location>
        <begin position="198"/>
        <end position="207"/>
    </location>
</feature>
<dbReference type="AlphaFoldDB" id="A0A340XZQ1"/>
<dbReference type="KEGG" id="lve:103081078"/>
<dbReference type="Proteomes" id="UP000265300">
    <property type="component" value="Unplaced"/>
</dbReference>
<proteinExistence type="predicted"/>
<dbReference type="PRINTS" id="PR01217">
    <property type="entry name" value="PRICHEXTENSN"/>
</dbReference>
<evidence type="ECO:0000313" key="2">
    <source>
        <dbReference type="Proteomes" id="UP000265300"/>
    </source>
</evidence>
<feature type="compositionally biased region" description="Pro residues" evidence="1">
    <location>
        <begin position="249"/>
        <end position="277"/>
    </location>
</feature>
<gene>
    <name evidence="3" type="primary">LOC103081078</name>
</gene>
<keyword evidence="2" id="KW-1185">Reference proteome</keyword>
<feature type="compositionally biased region" description="Low complexity" evidence="1">
    <location>
        <begin position="239"/>
        <end position="248"/>
    </location>
</feature>
<feature type="compositionally biased region" description="Pro residues" evidence="1">
    <location>
        <begin position="216"/>
        <end position="238"/>
    </location>
</feature>
<accession>A0A340XZQ1</accession>
<feature type="region of interest" description="Disordered" evidence="1">
    <location>
        <begin position="384"/>
        <end position="413"/>
    </location>
</feature>
<evidence type="ECO:0000313" key="3">
    <source>
        <dbReference type="RefSeq" id="XP_007464685.1"/>
    </source>
</evidence>
<protein>
    <submittedName>
        <fullName evidence="3">Leucine-rich repeat extensin-like protein 5-like</fullName>
    </submittedName>
</protein>
<dbReference type="RefSeq" id="XP_007464685.1">
    <property type="nucleotide sequence ID" value="XM_007464623.1"/>
</dbReference>
<organism evidence="2 3">
    <name type="scientific">Lipotes vexillifer</name>
    <name type="common">Yangtze river dolphin</name>
    <dbReference type="NCBI Taxonomy" id="118797"/>
    <lineage>
        <taxon>Eukaryota</taxon>
        <taxon>Metazoa</taxon>
        <taxon>Chordata</taxon>
        <taxon>Craniata</taxon>
        <taxon>Vertebrata</taxon>
        <taxon>Euteleostomi</taxon>
        <taxon>Mammalia</taxon>
        <taxon>Eutheria</taxon>
        <taxon>Laurasiatheria</taxon>
        <taxon>Artiodactyla</taxon>
        <taxon>Whippomorpha</taxon>
        <taxon>Cetacea</taxon>
        <taxon>Odontoceti</taxon>
        <taxon>Lipotidae</taxon>
        <taxon>Lipotes</taxon>
    </lineage>
</organism>
<dbReference type="STRING" id="118797.A0A340XZQ1"/>
<name>A0A340XZQ1_LIPVE</name>
<dbReference type="GeneID" id="103081078"/>